<evidence type="ECO:0008006" key="4">
    <source>
        <dbReference type="Google" id="ProtNLM"/>
    </source>
</evidence>
<protein>
    <recommendedName>
        <fullName evidence="4">DUF4355 domain-containing protein</fullName>
    </recommendedName>
</protein>
<dbReference type="KEGG" id="cliz:G7Y31_06695"/>
<gene>
    <name evidence="2" type="ORF">G7Y31_06695</name>
</gene>
<feature type="region of interest" description="Disordered" evidence="1">
    <location>
        <begin position="57"/>
        <end position="91"/>
    </location>
</feature>
<evidence type="ECO:0000313" key="3">
    <source>
        <dbReference type="Proteomes" id="UP000594681"/>
    </source>
</evidence>
<proteinExistence type="predicted"/>
<keyword evidence="3" id="KW-1185">Reference proteome</keyword>
<evidence type="ECO:0000313" key="2">
    <source>
        <dbReference type="EMBL" id="QPK78273.1"/>
    </source>
</evidence>
<feature type="compositionally biased region" description="Low complexity" evidence="1">
    <location>
        <begin position="18"/>
        <end position="32"/>
    </location>
</feature>
<organism evidence="2 3">
    <name type="scientific">Corynebacterium lizhenjunii</name>
    <dbReference type="NCBI Taxonomy" id="2709394"/>
    <lineage>
        <taxon>Bacteria</taxon>
        <taxon>Bacillati</taxon>
        <taxon>Actinomycetota</taxon>
        <taxon>Actinomycetes</taxon>
        <taxon>Mycobacteriales</taxon>
        <taxon>Corynebacteriaceae</taxon>
        <taxon>Corynebacterium</taxon>
    </lineage>
</organism>
<name>A0A7T0KEL6_9CORY</name>
<dbReference type="EMBL" id="CP064954">
    <property type="protein sequence ID" value="QPK78273.1"/>
    <property type="molecule type" value="Genomic_DNA"/>
</dbReference>
<feature type="region of interest" description="Disordered" evidence="1">
    <location>
        <begin position="14"/>
        <end position="45"/>
    </location>
</feature>
<feature type="region of interest" description="Disordered" evidence="1">
    <location>
        <begin position="147"/>
        <end position="178"/>
    </location>
</feature>
<evidence type="ECO:0000256" key="1">
    <source>
        <dbReference type="SAM" id="MobiDB-lite"/>
    </source>
</evidence>
<accession>A0A7T0KEL6</accession>
<dbReference type="Proteomes" id="UP000594681">
    <property type="component" value="Chromosome"/>
</dbReference>
<reference evidence="2 3" key="1">
    <citation type="submission" date="2020-11" db="EMBL/GenBank/DDBJ databases">
        <title>Corynebacterium sp. ZJ-599.</title>
        <authorList>
            <person name="Zhou J."/>
        </authorList>
    </citation>
    <scope>NUCLEOTIDE SEQUENCE [LARGE SCALE GENOMIC DNA]</scope>
    <source>
        <strain evidence="2 3">ZJ-599</strain>
    </source>
</reference>
<dbReference type="AlphaFoldDB" id="A0A7T0KEL6"/>
<dbReference type="RefSeq" id="WP_165006370.1">
    <property type="nucleotide sequence ID" value="NZ_CP064954.1"/>
</dbReference>
<sequence>MFVSHPWLRFVEGVDGGAATAPEPTDAPADSAGDTQEEGAGDEVDYKAKYEAMKKHSREWEAKAKANKKAADRLKEIEDADKSEAERLTEQLAASEKDNAVLRAELNRMTIAAKHGLSAEDAELFLHGDTEAMEAQAQALAGRRVKVGGAEAPAQGRGSASGSVEAARQWAKKLTEQH</sequence>